<evidence type="ECO:0000256" key="4">
    <source>
        <dbReference type="ARBA" id="ARBA00022771"/>
    </source>
</evidence>
<keyword evidence="8" id="KW-0804">Transcription</keyword>
<proteinExistence type="predicted"/>
<dbReference type="GO" id="GO:0005634">
    <property type="term" value="C:nucleus"/>
    <property type="evidence" value="ECO:0007669"/>
    <property type="project" value="UniProtKB-SubCell"/>
</dbReference>
<evidence type="ECO:0000256" key="1">
    <source>
        <dbReference type="ARBA" id="ARBA00004123"/>
    </source>
</evidence>
<evidence type="ECO:0000256" key="5">
    <source>
        <dbReference type="ARBA" id="ARBA00022833"/>
    </source>
</evidence>
<dbReference type="Pfam" id="PF00096">
    <property type="entry name" value="zf-C2H2"/>
    <property type="match status" value="8"/>
</dbReference>
<name>A0A8D8XRL2_9HEMI</name>
<dbReference type="FunFam" id="3.30.160.60:FF:000394">
    <property type="entry name" value="Zinc finger protein 836"/>
    <property type="match status" value="1"/>
</dbReference>
<dbReference type="EMBL" id="HBUF01219890">
    <property type="protein sequence ID" value="CAG6668954.1"/>
    <property type="molecule type" value="Transcribed_RNA"/>
</dbReference>
<dbReference type="AlphaFoldDB" id="A0A8D8XRL2"/>
<evidence type="ECO:0000256" key="3">
    <source>
        <dbReference type="ARBA" id="ARBA00022737"/>
    </source>
</evidence>
<feature type="region of interest" description="Disordered" evidence="11">
    <location>
        <begin position="309"/>
        <end position="332"/>
    </location>
</feature>
<dbReference type="EMBL" id="HBUF01561720">
    <property type="protein sequence ID" value="CAG6762715.1"/>
    <property type="molecule type" value="Transcribed_RNA"/>
</dbReference>
<feature type="domain" description="C2H2-type" evidence="12">
    <location>
        <begin position="179"/>
        <end position="206"/>
    </location>
</feature>
<evidence type="ECO:0000256" key="6">
    <source>
        <dbReference type="ARBA" id="ARBA00023015"/>
    </source>
</evidence>
<dbReference type="InterPro" id="IPR050331">
    <property type="entry name" value="Zinc_finger"/>
</dbReference>
<dbReference type="EMBL" id="HBUF01343643">
    <property type="protein sequence ID" value="CAG6706903.1"/>
    <property type="molecule type" value="Transcribed_RNA"/>
</dbReference>
<feature type="region of interest" description="Disordered" evidence="11">
    <location>
        <begin position="539"/>
        <end position="561"/>
    </location>
</feature>
<keyword evidence="2" id="KW-0479">Metal-binding</keyword>
<feature type="domain" description="C2H2-type" evidence="12">
    <location>
        <begin position="420"/>
        <end position="447"/>
    </location>
</feature>
<keyword evidence="5" id="KW-0862">Zinc</keyword>
<feature type="compositionally biased region" description="Low complexity" evidence="11">
    <location>
        <begin position="309"/>
        <end position="322"/>
    </location>
</feature>
<dbReference type="EMBL" id="HBUF01561716">
    <property type="protein sequence ID" value="CAG6762711.1"/>
    <property type="molecule type" value="Transcribed_RNA"/>
</dbReference>
<dbReference type="GO" id="GO:0006357">
    <property type="term" value="P:regulation of transcription by RNA polymerase II"/>
    <property type="evidence" value="ECO:0007669"/>
    <property type="project" value="UniProtKB-ARBA"/>
</dbReference>
<evidence type="ECO:0000256" key="11">
    <source>
        <dbReference type="SAM" id="MobiDB-lite"/>
    </source>
</evidence>
<dbReference type="SMART" id="SM00355">
    <property type="entry name" value="ZnF_C2H2"/>
    <property type="match status" value="8"/>
</dbReference>
<reference evidence="13" key="1">
    <citation type="submission" date="2021-05" db="EMBL/GenBank/DDBJ databases">
        <authorList>
            <person name="Alioto T."/>
            <person name="Alioto T."/>
            <person name="Gomez Garrido J."/>
        </authorList>
    </citation>
    <scope>NUCLEOTIDE SEQUENCE</scope>
</reference>
<feature type="domain" description="C2H2-type" evidence="12">
    <location>
        <begin position="392"/>
        <end position="419"/>
    </location>
</feature>
<dbReference type="PROSITE" id="PS00028">
    <property type="entry name" value="ZINC_FINGER_C2H2_1"/>
    <property type="match status" value="8"/>
</dbReference>
<evidence type="ECO:0000256" key="2">
    <source>
        <dbReference type="ARBA" id="ARBA00022723"/>
    </source>
</evidence>
<feature type="domain" description="C2H2-type" evidence="12">
    <location>
        <begin position="508"/>
        <end position="530"/>
    </location>
</feature>
<accession>A0A8D8XRL2</accession>
<dbReference type="EMBL" id="HBUF01343641">
    <property type="protein sequence ID" value="CAG6706901.1"/>
    <property type="molecule type" value="Transcribed_RNA"/>
</dbReference>
<dbReference type="EMBL" id="HBUF01039971">
    <property type="protein sequence ID" value="CAG6617810.1"/>
    <property type="molecule type" value="Transcribed_RNA"/>
</dbReference>
<evidence type="ECO:0000256" key="8">
    <source>
        <dbReference type="ARBA" id="ARBA00023163"/>
    </source>
</evidence>
<keyword evidence="4 10" id="KW-0863">Zinc-finger</keyword>
<dbReference type="EMBL" id="HBUF01219891">
    <property type="protein sequence ID" value="CAG6668955.1"/>
    <property type="molecule type" value="Transcribed_RNA"/>
</dbReference>
<evidence type="ECO:0000256" key="7">
    <source>
        <dbReference type="ARBA" id="ARBA00023125"/>
    </source>
</evidence>
<comment type="subcellular location">
    <subcellularLocation>
        <location evidence="1">Nucleus</location>
    </subcellularLocation>
</comment>
<protein>
    <submittedName>
        <fullName evidence="13">Zinc finger protein 845</fullName>
    </submittedName>
</protein>
<evidence type="ECO:0000313" key="13">
    <source>
        <dbReference type="EMBL" id="CAG6706903.1"/>
    </source>
</evidence>
<dbReference type="PANTHER" id="PTHR16515">
    <property type="entry name" value="PR DOMAIN ZINC FINGER PROTEIN"/>
    <property type="match status" value="1"/>
</dbReference>
<dbReference type="FunFam" id="3.30.160.60:FF:002467">
    <property type="entry name" value="Zinc finger protein 51"/>
    <property type="match status" value="1"/>
</dbReference>
<dbReference type="InterPro" id="IPR036236">
    <property type="entry name" value="Znf_C2H2_sf"/>
</dbReference>
<dbReference type="FunFam" id="3.30.160.60:FF:000446">
    <property type="entry name" value="Zinc finger protein"/>
    <property type="match status" value="1"/>
</dbReference>
<feature type="domain" description="C2H2-type" evidence="12">
    <location>
        <begin position="448"/>
        <end position="475"/>
    </location>
</feature>
<evidence type="ECO:0000259" key="12">
    <source>
        <dbReference type="PROSITE" id="PS50157"/>
    </source>
</evidence>
<organism evidence="13">
    <name type="scientific">Cacopsylla melanoneura</name>
    <dbReference type="NCBI Taxonomy" id="428564"/>
    <lineage>
        <taxon>Eukaryota</taxon>
        <taxon>Metazoa</taxon>
        <taxon>Ecdysozoa</taxon>
        <taxon>Arthropoda</taxon>
        <taxon>Hexapoda</taxon>
        <taxon>Insecta</taxon>
        <taxon>Pterygota</taxon>
        <taxon>Neoptera</taxon>
        <taxon>Paraneoptera</taxon>
        <taxon>Hemiptera</taxon>
        <taxon>Sternorrhyncha</taxon>
        <taxon>Psylloidea</taxon>
        <taxon>Psyllidae</taxon>
        <taxon>Psyllinae</taxon>
        <taxon>Cacopsylla</taxon>
    </lineage>
</organism>
<dbReference type="Gene3D" id="3.30.160.60">
    <property type="entry name" value="Classic Zinc Finger"/>
    <property type="match status" value="8"/>
</dbReference>
<feature type="domain" description="C2H2-type" evidence="12">
    <location>
        <begin position="476"/>
        <end position="507"/>
    </location>
</feature>
<feature type="region of interest" description="Disordered" evidence="11">
    <location>
        <begin position="206"/>
        <end position="237"/>
    </location>
</feature>
<keyword evidence="6" id="KW-0805">Transcription regulation</keyword>
<feature type="compositionally biased region" description="Low complexity" evidence="11">
    <location>
        <begin position="545"/>
        <end position="560"/>
    </location>
</feature>
<dbReference type="FunFam" id="3.30.160.60:FF:000065">
    <property type="entry name" value="B-cell CLL/lymphoma 6, member B"/>
    <property type="match status" value="1"/>
</dbReference>
<dbReference type="InterPro" id="IPR013087">
    <property type="entry name" value="Znf_C2H2_type"/>
</dbReference>
<dbReference type="PROSITE" id="PS50157">
    <property type="entry name" value="ZINC_FINGER_C2H2_2"/>
    <property type="match status" value="8"/>
</dbReference>
<dbReference type="FunFam" id="3.30.160.60:FF:001289">
    <property type="entry name" value="Zinc finger protein 574"/>
    <property type="match status" value="1"/>
</dbReference>
<evidence type="ECO:0000256" key="10">
    <source>
        <dbReference type="PROSITE-ProRule" id="PRU00042"/>
    </source>
</evidence>
<dbReference type="GO" id="GO:0003677">
    <property type="term" value="F:DNA binding"/>
    <property type="evidence" value="ECO:0007669"/>
    <property type="project" value="UniProtKB-KW"/>
</dbReference>
<feature type="domain" description="C2H2-type" evidence="12">
    <location>
        <begin position="244"/>
        <end position="272"/>
    </location>
</feature>
<dbReference type="SUPFAM" id="SSF57667">
    <property type="entry name" value="beta-beta-alpha zinc fingers"/>
    <property type="match status" value="6"/>
</dbReference>
<dbReference type="GO" id="GO:0008270">
    <property type="term" value="F:zinc ion binding"/>
    <property type="evidence" value="ECO:0007669"/>
    <property type="project" value="UniProtKB-KW"/>
</dbReference>
<dbReference type="EMBL" id="HBUF01561721">
    <property type="protein sequence ID" value="CAG6762716.1"/>
    <property type="molecule type" value="Transcribed_RNA"/>
</dbReference>
<keyword evidence="3" id="KW-0677">Repeat</keyword>
<dbReference type="PANTHER" id="PTHR16515:SF49">
    <property type="entry name" value="GASTRULA ZINC FINGER PROTEIN XLCGF49.1-LIKE-RELATED"/>
    <property type="match status" value="1"/>
</dbReference>
<feature type="domain" description="C2H2-type" evidence="12">
    <location>
        <begin position="364"/>
        <end position="391"/>
    </location>
</feature>
<sequence>MALESSSQWLAQPKSSSHPEPIFIADHHREANIIKVPKLLLTQGVQTNRFTSAEQGSTAINYRTNCVQNDNTNQAHKEMFDPSMQQSQQSAAQQQAQMYVVDKKNSDAKVSSVSEFPFCYNVNMLQKQASNNSGSSGLGAAISSDDKGCYRFDVGQPFTYNYALVNQMSLAAAANTAQFKCEVCGLVFGHLSLLNHHKRIHNAAAVSTSTSNTNNANTNTNNNTNSNNTAPIQNQSQQETQRTYSCEQCGTCFNHSSELKSHKLTAHPKPNKNCNTCGVELDCEHYKGKKKYIKCENCSVVPTNSNNYSGNDSENGSENSCNTSKGGSHPVKRRGMATVTKCHKCNGSGIVFVGGIRAPIDKPFHCNVCDGSFSRYSSLWSHKRLHTGDKPFKCDICGLAFARQAYLKNHGRVHSGEKPYKCNICGMLFSQSPHLKNHERIHSGERPYQCEVCEKTFARHSTLWNHRRIHTGEKPYRCTICGSSFNQATHLKNHSKFHSQVHTGEKPHHCDICDVGFSDKFALKRHRLIHDKYARNSSVNLSHDSQTTPPQSTPTHSASQLEEWKCEVSNNIAFPGCSRPPDTK</sequence>
<keyword evidence="9" id="KW-0539">Nucleus</keyword>
<keyword evidence="7" id="KW-0238">DNA-binding</keyword>
<evidence type="ECO:0000256" key="9">
    <source>
        <dbReference type="ARBA" id="ARBA00023242"/>
    </source>
</evidence>
<dbReference type="FunFam" id="3.30.160.60:FF:000512">
    <property type="entry name" value="zinc finger protein 197 isoform X1"/>
    <property type="match status" value="1"/>
</dbReference>
<feature type="compositionally biased region" description="Low complexity" evidence="11">
    <location>
        <begin position="206"/>
        <end position="230"/>
    </location>
</feature>